<reference evidence="2 3" key="1">
    <citation type="submission" date="2014-03" db="EMBL/GenBank/DDBJ databases">
        <authorList>
            <person name="Urmite Genomes U."/>
        </authorList>
    </citation>
    <scope>NUCLEOTIDE SEQUENCE [LARGE SCALE GENOMIC DNA]</scope>
    <source>
        <strain evidence="2 3">Vm-5</strain>
    </source>
</reference>
<sequence length="79" mass="9027">MQIKQELTTVILTSSANFLRVALCIGAYYKFGMSLSLGLVLFFILNKLTAIEKGIYDNENKLEEMKNTWNPISKLRKPI</sequence>
<feature type="transmembrane region" description="Helical" evidence="1">
    <location>
        <begin position="27"/>
        <end position="45"/>
    </location>
</feature>
<dbReference type="AlphaFoldDB" id="A0A024QIG1"/>
<evidence type="ECO:0000313" key="2">
    <source>
        <dbReference type="EMBL" id="CDQ41751.1"/>
    </source>
</evidence>
<proteinExistence type="predicted"/>
<keyword evidence="1" id="KW-1133">Transmembrane helix</keyword>
<dbReference type="STRING" id="1462526.BN990_04128"/>
<reference evidence="3" key="2">
    <citation type="submission" date="2014-05" db="EMBL/GenBank/DDBJ databases">
        <title>Draft genome sequence of Virgibacillus massiliensis Vm-5.</title>
        <authorList>
            <person name="Khelaifia S."/>
            <person name="Croce O."/>
            <person name="Lagier J.C."/>
            <person name="Raoult D."/>
        </authorList>
    </citation>
    <scope>NUCLEOTIDE SEQUENCE [LARGE SCALE GENOMIC DNA]</scope>
    <source>
        <strain evidence="3">Vm-5</strain>
    </source>
</reference>
<organism evidence="2 3">
    <name type="scientific">Virgibacillus massiliensis</name>
    <dbReference type="NCBI Taxonomy" id="1462526"/>
    <lineage>
        <taxon>Bacteria</taxon>
        <taxon>Bacillati</taxon>
        <taxon>Bacillota</taxon>
        <taxon>Bacilli</taxon>
        <taxon>Bacillales</taxon>
        <taxon>Bacillaceae</taxon>
        <taxon>Virgibacillus</taxon>
    </lineage>
</organism>
<keyword evidence="1" id="KW-0472">Membrane</keyword>
<accession>A0A024QIG1</accession>
<keyword evidence="3" id="KW-1185">Reference proteome</keyword>
<dbReference type="Proteomes" id="UP000028875">
    <property type="component" value="Unassembled WGS sequence"/>
</dbReference>
<gene>
    <name evidence="2" type="ORF">BN990_04128</name>
</gene>
<comment type="caution">
    <text evidence="2">The sequence shown here is derived from an EMBL/GenBank/DDBJ whole genome shotgun (WGS) entry which is preliminary data.</text>
</comment>
<dbReference type="EMBL" id="CCDP010000003">
    <property type="protein sequence ID" value="CDQ41751.1"/>
    <property type="molecule type" value="Genomic_DNA"/>
</dbReference>
<keyword evidence="1" id="KW-0812">Transmembrane</keyword>
<name>A0A024QIG1_9BACI</name>
<protein>
    <submittedName>
        <fullName evidence="2">Uncharacterized protein</fullName>
    </submittedName>
</protein>
<evidence type="ECO:0000313" key="3">
    <source>
        <dbReference type="Proteomes" id="UP000028875"/>
    </source>
</evidence>
<evidence type="ECO:0000256" key="1">
    <source>
        <dbReference type="SAM" id="Phobius"/>
    </source>
</evidence>
<dbReference type="RefSeq" id="WP_038246509.1">
    <property type="nucleotide sequence ID" value="NZ_BNER01000008.1"/>
</dbReference>